<keyword evidence="2" id="KW-1185">Reference proteome</keyword>
<evidence type="ECO:0000313" key="2">
    <source>
        <dbReference type="Proteomes" id="UP000828251"/>
    </source>
</evidence>
<comment type="caution">
    <text evidence="1">The sequence shown here is derived from an EMBL/GenBank/DDBJ whole genome shotgun (WGS) entry which is preliminary data.</text>
</comment>
<protein>
    <submittedName>
        <fullName evidence="1">Uncharacterized protein</fullName>
    </submittedName>
</protein>
<sequence>MGDDHLKRLELEFQFTKEKLVRAQEGERASSLPMQKKTTIKPWMIQPNRSKRSQEQAVCNTI</sequence>
<proteinExistence type="predicted"/>
<dbReference type="AlphaFoldDB" id="A0A9D3UTT5"/>
<gene>
    <name evidence="1" type="ORF">J1N35_035381</name>
</gene>
<dbReference type="OrthoDB" id="774313at2759"/>
<dbReference type="Proteomes" id="UP000828251">
    <property type="component" value="Unassembled WGS sequence"/>
</dbReference>
<accession>A0A9D3UTT5</accession>
<dbReference type="EMBL" id="JAIQCV010000010">
    <property type="protein sequence ID" value="KAH1057316.1"/>
    <property type="molecule type" value="Genomic_DNA"/>
</dbReference>
<reference evidence="1 2" key="1">
    <citation type="journal article" date="2021" name="Plant Biotechnol. J.">
        <title>Multi-omics assisted identification of the key and species-specific regulatory components of drought-tolerant mechanisms in Gossypium stocksii.</title>
        <authorList>
            <person name="Yu D."/>
            <person name="Ke L."/>
            <person name="Zhang D."/>
            <person name="Wu Y."/>
            <person name="Sun Y."/>
            <person name="Mei J."/>
            <person name="Sun J."/>
            <person name="Sun Y."/>
        </authorList>
    </citation>
    <scope>NUCLEOTIDE SEQUENCE [LARGE SCALE GENOMIC DNA]</scope>
    <source>
        <strain evidence="2">cv. E1</strain>
        <tissue evidence="1">Leaf</tissue>
    </source>
</reference>
<name>A0A9D3UTT5_9ROSI</name>
<organism evidence="1 2">
    <name type="scientific">Gossypium stocksii</name>
    <dbReference type="NCBI Taxonomy" id="47602"/>
    <lineage>
        <taxon>Eukaryota</taxon>
        <taxon>Viridiplantae</taxon>
        <taxon>Streptophyta</taxon>
        <taxon>Embryophyta</taxon>
        <taxon>Tracheophyta</taxon>
        <taxon>Spermatophyta</taxon>
        <taxon>Magnoliopsida</taxon>
        <taxon>eudicotyledons</taxon>
        <taxon>Gunneridae</taxon>
        <taxon>Pentapetalae</taxon>
        <taxon>rosids</taxon>
        <taxon>malvids</taxon>
        <taxon>Malvales</taxon>
        <taxon>Malvaceae</taxon>
        <taxon>Malvoideae</taxon>
        <taxon>Gossypium</taxon>
    </lineage>
</organism>
<evidence type="ECO:0000313" key="1">
    <source>
        <dbReference type="EMBL" id="KAH1057316.1"/>
    </source>
</evidence>